<evidence type="ECO:0000313" key="1">
    <source>
        <dbReference type="EMBL" id="BBF22487.1"/>
    </source>
</evidence>
<dbReference type="OrthoDB" id="6007214at2"/>
<name>A0A2Z6IA59_9BURK</name>
<proteinExistence type="predicted"/>
<protein>
    <recommendedName>
        <fullName evidence="3">DUF945 domain-containing protein</fullName>
    </recommendedName>
</protein>
<dbReference type="KEGG" id="sutt:SUTMEG_03780"/>
<dbReference type="RefSeq" id="WP_120176191.1">
    <property type="nucleotide sequence ID" value="NZ_AP018786.1"/>
</dbReference>
<dbReference type="AlphaFoldDB" id="A0A2Z6IA59"/>
<sequence length="425" mass="45152">MGRLQPTTAAGAAVLLAAAAGIGLVYYEGRTYDAEVARLIERAKAEGFEVSYVESERTFLGRVFRVGLTEAGESLYWTGSTRFGWGVESRLSLDQTEGLGTLPEQAGVRGFEDELVLSWGPFGAMRPVTWRGSAFALHDESLGTTWSIGEQTISFTPADEGELPTIAYTLEGVRVEDTIPVEGAKEPKVWTEIGPVRLDYRGISDDEADMTLTIERATVTDDFSAGKTTLAYRLERMKDKAAAAGGKTGGGVLDTVESEATYAENVTLSMEKPVVNGVANDRFSVRARLTGLTTGMINEFASIGAGVFLGGLTEAQLLTALGAVQNAFVTGGLAWELDECALTRGDATASFTGRLAYESPDATTPGAAPRLGAFQMSIPESFVQPDAVAAPLAQGTVKLVDGNLVSHFEIFADRITANGQLLEAF</sequence>
<reference evidence="1 2" key="1">
    <citation type="journal article" date="2018" name="Int. J. Syst. Evol. Microbiol.">
        <title>Mesosutterella multiformis gen. nov., sp. nov., a member of the family Sutterellaceae and Sutterella megalosphaeroides sp. nov., isolated from human faeces.</title>
        <authorList>
            <person name="Sakamoto M."/>
            <person name="Ikeyama N."/>
            <person name="Kunihiro T."/>
            <person name="Iino T."/>
            <person name="Yuki M."/>
            <person name="Ohkuma M."/>
        </authorList>
    </citation>
    <scope>NUCLEOTIDE SEQUENCE [LARGE SCALE GENOMIC DNA]</scope>
    <source>
        <strain evidence="1 2">6FBBBH3</strain>
    </source>
</reference>
<dbReference type="EMBL" id="AP018786">
    <property type="protein sequence ID" value="BBF22487.1"/>
    <property type="molecule type" value="Genomic_DNA"/>
</dbReference>
<organism evidence="1 2">
    <name type="scientific">Sutterella megalosphaeroides</name>
    <dbReference type="NCBI Taxonomy" id="2494234"/>
    <lineage>
        <taxon>Bacteria</taxon>
        <taxon>Pseudomonadati</taxon>
        <taxon>Pseudomonadota</taxon>
        <taxon>Betaproteobacteria</taxon>
        <taxon>Burkholderiales</taxon>
        <taxon>Sutterellaceae</taxon>
        <taxon>Sutterella</taxon>
    </lineage>
</organism>
<accession>A0A2Z6IA59</accession>
<keyword evidence="2" id="KW-1185">Reference proteome</keyword>
<evidence type="ECO:0008006" key="3">
    <source>
        <dbReference type="Google" id="ProtNLM"/>
    </source>
</evidence>
<evidence type="ECO:0000313" key="2">
    <source>
        <dbReference type="Proteomes" id="UP000271003"/>
    </source>
</evidence>
<gene>
    <name evidence="1" type="ORF">SUTMEG_03780</name>
</gene>
<dbReference type="Proteomes" id="UP000271003">
    <property type="component" value="Chromosome"/>
</dbReference>